<feature type="domain" description="PAC" evidence="16">
    <location>
        <begin position="258"/>
        <end position="310"/>
    </location>
</feature>
<dbReference type="SMART" id="SM00086">
    <property type="entry name" value="PAC"/>
    <property type="match status" value="7"/>
</dbReference>
<dbReference type="OrthoDB" id="9797097at2"/>
<dbReference type="InterPro" id="IPR003661">
    <property type="entry name" value="HisK_dim/P_dom"/>
</dbReference>
<name>A0A6P1ZCJ1_9BACT</name>
<evidence type="ECO:0000256" key="3">
    <source>
        <dbReference type="ARBA" id="ARBA00022553"/>
    </source>
</evidence>
<evidence type="ECO:0000256" key="1">
    <source>
        <dbReference type="ARBA" id="ARBA00000085"/>
    </source>
</evidence>
<dbReference type="PRINTS" id="PR00344">
    <property type="entry name" value="BCTRLSENSOR"/>
</dbReference>
<gene>
    <name evidence="17" type="ORF">DQK91_17020</name>
</gene>
<evidence type="ECO:0000259" key="16">
    <source>
        <dbReference type="PROSITE" id="PS50113"/>
    </source>
</evidence>
<feature type="domain" description="Histidine kinase" evidence="13">
    <location>
        <begin position="949"/>
        <end position="1171"/>
    </location>
</feature>
<accession>A0A6P1ZCJ1</accession>
<dbReference type="SMART" id="SM00448">
    <property type="entry name" value="REC"/>
    <property type="match status" value="1"/>
</dbReference>
<dbReference type="InterPro" id="IPR001789">
    <property type="entry name" value="Sig_transdc_resp-reg_receiver"/>
</dbReference>
<protein>
    <recommendedName>
        <fullName evidence="10">Sensory/regulatory protein RpfC</fullName>
        <ecNumber evidence="2">2.7.13.3</ecNumber>
    </recommendedName>
</protein>
<evidence type="ECO:0000256" key="10">
    <source>
        <dbReference type="ARBA" id="ARBA00068150"/>
    </source>
</evidence>
<keyword evidence="7" id="KW-0067">ATP-binding</keyword>
<dbReference type="SMART" id="SM00388">
    <property type="entry name" value="HisKA"/>
    <property type="match status" value="1"/>
</dbReference>
<dbReference type="Pfam" id="PF08448">
    <property type="entry name" value="PAS_4"/>
    <property type="match status" value="2"/>
</dbReference>
<feature type="domain" description="PAS" evidence="15">
    <location>
        <begin position="680"/>
        <end position="753"/>
    </location>
</feature>
<dbReference type="SUPFAM" id="SSF55785">
    <property type="entry name" value="PYP-like sensor domain (PAS domain)"/>
    <property type="match status" value="7"/>
</dbReference>
<dbReference type="InterPro" id="IPR035965">
    <property type="entry name" value="PAS-like_dom_sf"/>
</dbReference>
<feature type="domain" description="Response regulatory" evidence="14">
    <location>
        <begin position="1193"/>
        <end position="1312"/>
    </location>
</feature>
<dbReference type="EMBL" id="QMIF01000013">
    <property type="protein sequence ID" value="TVM31906.1"/>
    <property type="molecule type" value="Genomic_DNA"/>
</dbReference>
<evidence type="ECO:0000313" key="18">
    <source>
        <dbReference type="Proteomes" id="UP000434052"/>
    </source>
</evidence>
<keyword evidence="4" id="KW-0808">Transferase</keyword>
<evidence type="ECO:0000313" key="17">
    <source>
        <dbReference type="EMBL" id="TVM31906.1"/>
    </source>
</evidence>
<dbReference type="CDD" id="cd16922">
    <property type="entry name" value="HATPase_EvgS-ArcB-TorS-like"/>
    <property type="match status" value="1"/>
</dbReference>
<dbReference type="Pfam" id="PF13426">
    <property type="entry name" value="PAS_9"/>
    <property type="match status" value="5"/>
</dbReference>
<evidence type="ECO:0000256" key="12">
    <source>
        <dbReference type="SAM" id="Coils"/>
    </source>
</evidence>
<dbReference type="InterPro" id="IPR036097">
    <property type="entry name" value="HisK_dim/P_sf"/>
</dbReference>
<feature type="domain" description="PAS" evidence="15">
    <location>
        <begin position="42"/>
        <end position="96"/>
    </location>
</feature>
<dbReference type="Gene3D" id="3.30.565.10">
    <property type="entry name" value="Histidine kinase-like ATPase, C-terminal domain"/>
    <property type="match status" value="1"/>
</dbReference>
<dbReference type="Pfam" id="PF00512">
    <property type="entry name" value="HisKA"/>
    <property type="match status" value="1"/>
</dbReference>
<dbReference type="FunFam" id="1.10.287.130:FF:000002">
    <property type="entry name" value="Two-component osmosensing histidine kinase"/>
    <property type="match status" value="1"/>
</dbReference>
<dbReference type="PANTHER" id="PTHR43047:SF72">
    <property type="entry name" value="OSMOSENSING HISTIDINE PROTEIN KINASE SLN1"/>
    <property type="match status" value="1"/>
</dbReference>
<keyword evidence="12" id="KW-0175">Coiled coil</keyword>
<feature type="domain" description="PAS" evidence="15">
    <location>
        <begin position="581"/>
        <end position="610"/>
    </location>
</feature>
<dbReference type="PANTHER" id="PTHR43047">
    <property type="entry name" value="TWO-COMPONENT HISTIDINE PROTEIN KINASE"/>
    <property type="match status" value="1"/>
</dbReference>
<dbReference type="InterPro" id="IPR005467">
    <property type="entry name" value="His_kinase_dom"/>
</dbReference>
<feature type="coiled-coil region" evidence="12">
    <location>
        <begin position="11"/>
        <end position="45"/>
    </location>
</feature>
<dbReference type="GO" id="GO:0009927">
    <property type="term" value="F:histidine phosphotransfer kinase activity"/>
    <property type="evidence" value="ECO:0007669"/>
    <property type="project" value="TreeGrafter"/>
</dbReference>
<dbReference type="GO" id="GO:0005886">
    <property type="term" value="C:plasma membrane"/>
    <property type="evidence" value="ECO:0007669"/>
    <property type="project" value="TreeGrafter"/>
</dbReference>
<reference evidence="17 18" key="1">
    <citation type="submission" date="2018-06" db="EMBL/GenBank/DDBJ databases">
        <title>Complete genome of Desulfovibrio marinus P48SEP.</title>
        <authorList>
            <person name="Crispim J.S."/>
            <person name="Vidigal P.M.P."/>
            <person name="Silva L.C.F."/>
            <person name="Araujo L.C."/>
            <person name="Laguardia C.N."/>
            <person name="Dias R.S."/>
            <person name="Sousa M.P."/>
            <person name="Paula S.O."/>
            <person name="Silva C."/>
        </authorList>
    </citation>
    <scope>NUCLEOTIDE SEQUENCE [LARGE SCALE GENOMIC DNA]</scope>
    <source>
        <strain evidence="17 18">P48SEP</strain>
    </source>
</reference>
<keyword evidence="3 11" id="KW-0597">Phosphoprotein</keyword>
<dbReference type="NCBIfam" id="TIGR00229">
    <property type="entry name" value="sensory_box"/>
    <property type="match status" value="7"/>
</dbReference>
<dbReference type="PROSITE" id="PS50112">
    <property type="entry name" value="PAS"/>
    <property type="match status" value="7"/>
</dbReference>
<dbReference type="Pfam" id="PF02518">
    <property type="entry name" value="HATPase_c"/>
    <property type="match status" value="1"/>
</dbReference>
<dbReference type="Gene3D" id="3.40.50.2300">
    <property type="match status" value="1"/>
</dbReference>
<feature type="domain" description="PAS" evidence="15">
    <location>
        <begin position="808"/>
        <end position="881"/>
    </location>
</feature>
<evidence type="ECO:0000256" key="9">
    <source>
        <dbReference type="ARBA" id="ARBA00064003"/>
    </source>
</evidence>
<keyword evidence="6" id="KW-0418">Kinase</keyword>
<feature type="domain" description="PAS" evidence="15">
    <location>
        <begin position="168"/>
        <end position="214"/>
    </location>
</feature>
<dbReference type="CDD" id="cd00130">
    <property type="entry name" value="PAS"/>
    <property type="match status" value="6"/>
</dbReference>
<dbReference type="InterPro" id="IPR013656">
    <property type="entry name" value="PAS_4"/>
</dbReference>
<dbReference type="CDD" id="cd17546">
    <property type="entry name" value="REC_hyHK_CKI1_RcsC-like"/>
    <property type="match status" value="1"/>
</dbReference>
<evidence type="ECO:0000256" key="6">
    <source>
        <dbReference type="ARBA" id="ARBA00022777"/>
    </source>
</evidence>
<dbReference type="Gene3D" id="3.30.450.20">
    <property type="entry name" value="PAS domain"/>
    <property type="match status" value="7"/>
</dbReference>
<dbReference type="PROSITE" id="PS50113">
    <property type="entry name" value="PAC"/>
    <property type="match status" value="5"/>
</dbReference>
<comment type="catalytic activity">
    <reaction evidence="1">
        <text>ATP + protein L-histidine = ADP + protein N-phospho-L-histidine.</text>
        <dbReference type="EC" id="2.7.13.3"/>
    </reaction>
</comment>
<keyword evidence="8" id="KW-0902">Two-component regulatory system</keyword>
<dbReference type="InterPro" id="IPR011006">
    <property type="entry name" value="CheY-like_superfamily"/>
</dbReference>
<evidence type="ECO:0000259" key="13">
    <source>
        <dbReference type="PROSITE" id="PS50109"/>
    </source>
</evidence>
<dbReference type="InterPro" id="IPR000014">
    <property type="entry name" value="PAS"/>
</dbReference>
<evidence type="ECO:0000259" key="14">
    <source>
        <dbReference type="PROSITE" id="PS50110"/>
    </source>
</evidence>
<organism evidence="17 18">
    <name type="scientific">Oceanidesulfovibrio marinus</name>
    <dbReference type="NCBI Taxonomy" id="370038"/>
    <lineage>
        <taxon>Bacteria</taxon>
        <taxon>Pseudomonadati</taxon>
        <taxon>Thermodesulfobacteriota</taxon>
        <taxon>Desulfovibrionia</taxon>
        <taxon>Desulfovibrionales</taxon>
        <taxon>Desulfovibrionaceae</taxon>
        <taxon>Oceanidesulfovibrio</taxon>
    </lineage>
</organism>
<dbReference type="FunFam" id="3.30.565.10:FF:000010">
    <property type="entry name" value="Sensor histidine kinase RcsC"/>
    <property type="match status" value="1"/>
</dbReference>
<dbReference type="InterPro" id="IPR036890">
    <property type="entry name" value="HATPase_C_sf"/>
</dbReference>
<feature type="domain" description="PAS" evidence="15">
    <location>
        <begin position="310"/>
        <end position="373"/>
    </location>
</feature>
<dbReference type="GO" id="GO:0005524">
    <property type="term" value="F:ATP binding"/>
    <property type="evidence" value="ECO:0007669"/>
    <property type="project" value="UniProtKB-KW"/>
</dbReference>
<sequence>MTGTNRKGGSSRHPEQELEEARKRIAELEAELQACSEKSHQEIERFKRLFEEAPLGYQSLDEHGNFLEVNQRWLDLLGYSRDEVIGRNFSEFLPPEWRQHFAENFPRFKAIGEILGVEFELARKDGSTFLVSFNGRIGRDTDGGFQQTHCVFHDITERRRFEEALRKSEATLHAVVNGSPVPTFVIDKDHTVIHWNKALERISGVDAASILGTNRHWSAFYTNARPCLCDLVVDGKYDDIHTLYPGVTQPSPLLSNCYNITDFYPELGESGAWLSFTAAPIVDAFGEILGAVEVLEDVTEQKSSEAALRESRELYRELSDATFEAIILSSDALCIGHNTTAERMFGYAGQDLMDSQCQQLVHPDYREAAQEYILSDREDPFETVALRKDGSSFPCEMQGRTTNGGGAAVRVVALRDITLRKQSEKELCESEERYRLLVENVNDLVVKVDPEGRFLFVSPSYCELFGLRPEDLLNKQFMPLVHEEDREATAEAMKALFEPPHTAYVIQRAMTEHGWRWLAWSDKAILDENGEIVSIVGIGRDITERKQAEEALKKREAELESIFRAAPIGIGVVVDRVFTKINTSLMEMTGYSREELLDRNSRLIYPDEAEYDRIGAEKSVQFAKEGMGTLETRWRRKNGELFDVLVSSAPLSPGDPSAGDTFIAVDITERNKTLAALRKSEEQFRTLYENAPVGILQTTLNGRYLNANPQLAAMYGYDSAEELLDHVHSIGEEIYADSEERERLIEQILLRGEVKYHESKRRRRNGEEFWVSMSLRAAYDEDGAIEHLDGFTIDITQRKWMEETLRDRELKFRNFFEHSAEGILLSSDKNIITEANPAAAEILGYASADELIGTVSTDLLHPDDVAQVPLANTLPEAKKGGVVKIERRYRRADGSYVPVDSTIKFLADTGIHHVIFRDITERKKAEAVLVQAKEAAEAASRTKSEFLANMSHEIRTPLNGMLGMLQLLLTTGLNEEQQDYVDTAVQACRRLTRLLSDILDLSRVEAGKIHLQIETFDLPDLLQQSLDLFQPMAEQSAVQLVLDVDPALPRFVKGDPARLLQVLNNLVGNSMKFTHAGSVQVSSRLVSSPKSEQIQVLFSVTDTGIGIPSDKFHTLFEPFTQVNEGFTRQYQGAGLGLSICKRLVDLMGGDISVESEMGRGTTVLFLVPLSIAEETAEHQDAEAKADASPASLRVLLVEDDPASALSLRRLLEKHGHDVSSAQNGKQALDMLAKAPFDAVLMDIQMPVMDGVEATRAIRRGDIGQDKSKVPIIALTAHAMIGDKDALLESGMDDYISKPVNIRALLEILANISPAAA</sequence>
<dbReference type="SUPFAM" id="SSF52172">
    <property type="entry name" value="CheY-like"/>
    <property type="match status" value="1"/>
</dbReference>
<evidence type="ECO:0000256" key="8">
    <source>
        <dbReference type="ARBA" id="ARBA00023012"/>
    </source>
</evidence>
<comment type="caution">
    <text evidence="17">The sequence shown here is derived from an EMBL/GenBank/DDBJ whole genome shotgun (WGS) entry which is preliminary data.</text>
</comment>
<evidence type="ECO:0000256" key="2">
    <source>
        <dbReference type="ARBA" id="ARBA00012438"/>
    </source>
</evidence>
<evidence type="ECO:0000259" key="15">
    <source>
        <dbReference type="PROSITE" id="PS50112"/>
    </source>
</evidence>
<dbReference type="CDD" id="cd00082">
    <property type="entry name" value="HisKA"/>
    <property type="match status" value="1"/>
</dbReference>
<feature type="domain" description="PAS" evidence="15">
    <location>
        <begin position="430"/>
        <end position="500"/>
    </location>
</feature>
<dbReference type="EC" id="2.7.13.3" evidence="2"/>
<dbReference type="InterPro" id="IPR004358">
    <property type="entry name" value="Sig_transdc_His_kin-like_C"/>
</dbReference>
<evidence type="ECO:0000256" key="4">
    <source>
        <dbReference type="ARBA" id="ARBA00022679"/>
    </source>
</evidence>
<dbReference type="SMART" id="SM00387">
    <property type="entry name" value="HATPase_c"/>
    <property type="match status" value="1"/>
</dbReference>
<proteinExistence type="predicted"/>
<dbReference type="Pfam" id="PF00072">
    <property type="entry name" value="Response_reg"/>
    <property type="match status" value="1"/>
</dbReference>
<dbReference type="InterPro" id="IPR003594">
    <property type="entry name" value="HATPase_dom"/>
</dbReference>
<dbReference type="SUPFAM" id="SSF47384">
    <property type="entry name" value="Homodimeric domain of signal transducing histidine kinase"/>
    <property type="match status" value="1"/>
</dbReference>
<dbReference type="PROSITE" id="PS50109">
    <property type="entry name" value="HIS_KIN"/>
    <property type="match status" value="1"/>
</dbReference>
<feature type="domain" description="PAC" evidence="16">
    <location>
        <begin position="755"/>
        <end position="807"/>
    </location>
</feature>
<evidence type="ECO:0000256" key="7">
    <source>
        <dbReference type="ARBA" id="ARBA00022840"/>
    </source>
</evidence>
<feature type="domain" description="PAC" evidence="16">
    <location>
        <begin position="115"/>
        <end position="167"/>
    </location>
</feature>
<dbReference type="PROSITE" id="PS50110">
    <property type="entry name" value="RESPONSE_REGULATORY"/>
    <property type="match status" value="1"/>
</dbReference>
<feature type="domain" description="PAC" evidence="16">
    <location>
        <begin position="379"/>
        <end position="429"/>
    </location>
</feature>
<dbReference type="SUPFAM" id="SSF55874">
    <property type="entry name" value="ATPase domain of HSP90 chaperone/DNA topoisomerase II/histidine kinase"/>
    <property type="match status" value="1"/>
</dbReference>
<feature type="domain" description="PAC" evidence="16">
    <location>
        <begin position="500"/>
        <end position="554"/>
    </location>
</feature>
<evidence type="ECO:0000256" key="5">
    <source>
        <dbReference type="ARBA" id="ARBA00022741"/>
    </source>
</evidence>
<dbReference type="Gene3D" id="1.10.287.130">
    <property type="match status" value="1"/>
</dbReference>
<dbReference type="SMART" id="SM00091">
    <property type="entry name" value="PAS"/>
    <property type="match status" value="7"/>
</dbReference>
<dbReference type="RefSeq" id="WP_144306590.1">
    <property type="nucleotide sequence ID" value="NZ_QMIF01000013.1"/>
</dbReference>
<evidence type="ECO:0000256" key="11">
    <source>
        <dbReference type="PROSITE-ProRule" id="PRU00169"/>
    </source>
</evidence>
<keyword evidence="5" id="KW-0547">Nucleotide-binding</keyword>
<dbReference type="InterPro" id="IPR000700">
    <property type="entry name" value="PAS-assoc_C"/>
</dbReference>
<dbReference type="Proteomes" id="UP000434052">
    <property type="component" value="Unassembled WGS sequence"/>
</dbReference>
<dbReference type="GO" id="GO:0000155">
    <property type="term" value="F:phosphorelay sensor kinase activity"/>
    <property type="evidence" value="ECO:0007669"/>
    <property type="project" value="InterPro"/>
</dbReference>
<feature type="modified residue" description="4-aspartylphosphate" evidence="11">
    <location>
        <position position="1242"/>
    </location>
</feature>
<comment type="subunit">
    <text evidence="9">At low DSF concentrations, interacts with RpfF.</text>
</comment>
<dbReference type="InterPro" id="IPR001610">
    <property type="entry name" value="PAC"/>
</dbReference>